<accession>A0A1B4V763</accession>
<feature type="chain" id="PRO_5008882121" description="Outer-membrane lipoprotein LolB" evidence="14">
    <location>
        <begin position="24"/>
        <end position="213"/>
    </location>
</feature>
<comment type="function">
    <text evidence="13">Plays a critical role in the incorporation of lipoproteins in the outer membrane after they are released by the LolA protein.</text>
</comment>
<dbReference type="Pfam" id="PF03550">
    <property type="entry name" value="LolB"/>
    <property type="match status" value="1"/>
</dbReference>
<dbReference type="SUPFAM" id="SSF89392">
    <property type="entry name" value="Prokaryotic lipoproteins and lipoprotein localization factors"/>
    <property type="match status" value="1"/>
</dbReference>
<comment type="subcellular location">
    <subcellularLocation>
        <location evidence="1 13">Cell outer membrane</location>
        <topology evidence="1 13">Lipid-anchor</topology>
    </subcellularLocation>
</comment>
<name>A0A1B4V763_9GAMM</name>
<keyword evidence="12 13" id="KW-0449">Lipoprotein</keyword>
<dbReference type="HAMAP" id="MF_00233">
    <property type="entry name" value="LolB"/>
    <property type="match status" value="1"/>
</dbReference>
<dbReference type="PROSITE" id="PS51257">
    <property type="entry name" value="PROKAR_LIPOPROTEIN"/>
    <property type="match status" value="1"/>
</dbReference>
<comment type="subunit">
    <text evidence="3 13">Monomer.</text>
</comment>
<dbReference type="KEGG" id="sva:SVA_0573"/>
<dbReference type="GO" id="GO:0009279">
    <property type="term" value="C:cell outer membrane"/>
    <property type="evidence" value="ECO:0007669"/>
    <property type="project" value="UniProtKB-SubCell"/>
</dbReference>
<dbReference type="Gene3D" id="2.50.20.10">
    <property type="entry name" value="Lipoprotein localisation LolA/LolB/LppX"/>
    <property type="match status" value="1"/>
</dbReference>
<evidence type="ECO:0000256" key="12">
    <source>
        <dbReference type="ARBA" id="ARBA00023288"/>
    </source>
</evidence>
<dbReference type="Proteomes" id="UP000218899">
    <property type="component" value="Chromosome"/>
</dbReference>
<keyword evidence="10 13" id="KW-0143">Chaperone</keyword>
<dbReference type="InterPro" id="IPR004565">
    <property type="entry name" value="OM_lipoprot_LolB"/>
</dbReference>
<feature type="signal peptide" evidence="14">
    <location>
        <begin position="1"/>
        <end position="23"/>
    </location>
</feature>
<dbReference type="InterPro" id="IPR029046">
    <property type="entry name" value="LolA/LolB/LppX"/>
</dbReference>
<dbReference type="GO" id="GO:0015031">
    <property type="term" value="P:protein transport"/>
    <property type="evidence" value="ECO:0007669"/>
    <property type="project" value="UniProtKB-KW"/>
</dbReference>
<keyword evidence="7 13" id="KW-0653">Protein transport</keyword>
<evidence type="ECO:0000256" key="5">
    <source>
        <dbReference type="ARBA" id="ARBA00022448"/>
    </source>
</evidence>
<protein>
    <recommendedName>
        <fullName evidence="4 13">Outer-membrane lipoprotein LolB</fullName>
    </recommendedName>
</protein>
<sequence>MRIRAFWLAAAFLAGCASLPEPAPPGDPEALFAARRAELVALTVWELRGRVALRAPGEGWQAGLRWLHRDGAQALDLTGPFGGGYLRLTEDDGGARLTDSSRRVYEAADATMLLARTTGWQVPLDGLDHWVRGLPLPDVPARRELDAHGRLKRLVQRGWNIEYLAYAEFAGHELPSRLYISRELPAEPAAGPEDPRLEVRLAIQSWRLAARDS</sequence>
<evidence type="ECO:0000256" key="9">
    <source>
        <dbReference type="ARBA" id="ARBA00023139"/>
    </source>
</evidence>
<evidence type="ECO:0000256" key="1">
    <source>
        <dbReference type="ARBA" id="ARBA00004459"/>
    </source>
</evidence>
<keyword evidence="6 13" id="KW-0732">Signal</keyword>
<evidence type="ECO:0000256" key="6">
    <source>
        <dbReference type="ARBA" id="ARBA00022729"/>
    </source>
</evidence>
<dbReference type="NCBIfam" id="TIGR00548">
    <property type="entry name" value="lolB"/>
    <property type="match status" value="1"/>
</dbReference>
<keyword evidence="11 13" id="KW-0998">Cell outer membrane</keyword>
<keyword evidence="16" id="KW-1185">Reference proteome</keyword>
<evidence type="ECO:0000256" key="2">
    <source>
        <dbReference type="ARBA" id="ARBA00009696"/>
    </source>
</evidence>
<reference evidence="15 16" key="1">
    <citation type="submission" date="2015-08" db="EMBL/GenBank/DDBJ databases">
        <title>Complete genome sequence of Sulfurifustis variabilis.</title>
        <authorList>
            <person name="Miura A."/>
            <person name="Kojima H."/>
            <person name="Fukui M."/>
        </authorList>
    </citation>
    <scope>NUCLEOTIDE SEQUENCE [LARGE SCALE GENOMIC DNA]</scope>
    <source>
        <strain evidence="16">skN76</strain>
    </source>
</reference>
<keyword evidence="8 13" id="KW-0472">Membrane</keyword>
<organism evidence="15 16">
    <name type="scientific">Sulfurifustis variabilis</name>
    <dbReference type="NCBI Taxonomy" id="1675686"/>
    <lineage>
        <taxon>Bacteria</taxon>
        <taxon>Pseudomonadati</taxon>
        <taxon>Pseudomonadota</taxon>
        <taxon>Gammaproteobacteria</taxon>
        <taxon>Acidiferrobacterales</taxon>
        <taxon>Acidiferrobacteraceae</taxon>
        <taxon>Sulfurifustis</taxon>
    </lineage>
</organism>
<dbReference type="RefSeq" id="WP_169923941.1">
    <property type="nucleotide sequence ID" value="NZ_AP014936.1"/>
</dbReference>
<dbReference type="AlphaFoldDB" id="A0A1B4V763"/>
<dbReference type="EMBL" id="AP014936">
    <property type="protein sequence ID" value="BAU47154.1"/>
    <property type="molecule type" value="Genomic_DNA"/>
</dbReference>
<keyword evidence="5 13" id="KW-0813">Transport</keyword>
<evidence type="ECO:0000256" key="10">
    <source>
        <dbReference type="ARBA" id="ARBA00023186"/>
    </source>
</evidence>
<evidence type="ECO:0000256" key="8">
    <source>
        <dbReference type="ARBA" id="ARBA00023136"/>
    </source>
</evidence>
<keyword evidence="9 13" id="KW-0564">Palmitate</keyword>
<evidence type="ECO:0000256" key="3">
    <source>
        <dbReference type="ARBA" id="ARBA00011245"/>
    </source>
</evidence>
<comment type="similarity">
    <text evidence="2 13">Belongs to the LolB family.</text>
</comment>
<dbReference type="CDD" id="cd16326">
    <property type="entry name" value="LolB"/>
    <property type="match status" value="1"/>
</dbReference>
<evidence type="ECO:0000313" key="16">
    <source>
        <dbReference type="Proteomes" id="UP000218899"/>
    </source>
</evidence>
<evidence type="ECO:0000256" key="11">
    <source>
        <dbReference type="ARBA" id="ARBA00023237"/>
    </source>
</evidence>
<evidence type="ECO:0000313" key="15">
    <source>
        <dbReference type="EMBL" id="BAU47154.1"/>
    </source>
</evidence>
<evidence type="ECO:0000256" key="7">
    <source>
        <dbReference type="ARBA" id="ARBA00022927"/>
    </source>
</evidence>
<dbReference type="GO" id="GO:0044874">
    <property type="term" value="P:lipoprotein localization to outer membrane"/>
    <property type="evidence" value="ECO:0007669"/>
    <property type="project" value="UniProtKB-UniRule"/>
</dbReference>
<gene>
    <name evidence="13" type="primary">lolB</name>
    <name evidence="15" type="ORF">SVA_0573</name>
</gene>
<evidence type="ECO:0000256" key="14">
    <source>
        <dbReference type="SAM" id="SignalP"/>
    </source>
</evidence>
<proteinExistence type="inferred from homology"/>
<evidence type="ECO:0000256" key="4">
    <source>
        <dbReference type="ARBA" id="ARBA00016202"/>
    </source>
</evidence>
<evidence type="ECO:0000256" key="13">
    <source>
        <dbReference type="HAMAP-Rule" id="MF_00233"/>
    </source>
</evidence>